<dbReference type="GO" id="GO:0000974">
    <property type="term" value="C:Prp19 complex"/>
    <property type="evidence" value="ECO:0007669"/>
    <property type="project" value="TreeGrafter"/>
</dbReference>
<organism evidence="3 4">
    <name type="scientific">Oedothorax gibbosus</name>
    <dbReference type="NCBI Taxonomy" id="931172"/>
    <lineage>
        <taxon>Eukaryota</taxon>
        <taxon>Metazoa</taxon>
        <taxon>Ecdysozoa</taxon>
        <taxon>Arthropoda</taxon>
        <taxon>Chelicerata</taxon>
        <taxon>Arachnida</taxon>
        <taxon>Araneae</taxon>
        <taxon>Araneomorphae</taxon>
        <taxon>Entelegynae</taxon>
        <taxon>Araneoidea</taxon>
        <taxon>Linyphiidae</taxon>
        <taxon>Erigoninae</taxon>
        <taxon>Oedothorax</taxon>
    </lineage>
</organism>
<evidence type="ECO:0000313" key="4">
    <source>
        <dbReference type="Proteomes" id="UP000827092"/>
    </source>
</evidence>
<dbReference type="EMBL" id="JAFNEN010003470">
    <property type="protein sequence ID" value="KAG8171859.1"/>
    <property type="molecule type" value="Genomic_DNA"/>
</dbReference>
<reference evidence="3 4" key="1">
    <citation type="journal article" date="2022" name="Nat. Ecol. Evol.">
        <title>A masculinizing supergene underlies an exaggerated male reproductive morph in a spider.</title>
        <authorList>
            <person name="Hendrickx F."/>
            <person name="De Corte Z."/>
            <person name="Sonet G."/>
            <person name="Van Belleghem S.M."/>
            <person name="Kostlbacher S."/>
            <person name="Vangestel C."/>
        </authorList>
    </citation>
    <scope>NUCLEOTIDE SEQUENCE [LARGE SCALE GENOMIC DNA]</scope>
    <source>
        <strain evidence="3">W744_W776</strain>
    </source>
</reference>
<evidence type="ECO:0000313" key="3">
    <source>
        <dbReference type="EMBL" id="KAG8171859.1"/>
    </source>
</evidence>
<dbReference type="InterPro" id="IPR048995">
    <property type="entry name" value="STL11/RBM22-like_N"/>
</dbReference>
<dbReference type="GO" id="GO:0071006">
    <property type="term" value="C:U2-type catalytic step 1 spliceosome"/>
    <property type="evidence" value="ECO:0007669"/>
    <property type="project" value="TreeGrafter"/>
</dbReference>
<comment type="caution">
    <text evidence="3">The sequence shown here is derived from an EMBL/GenBank/DDBJ whole genome shotgun (WGS) entry which is preliminary data.</text>
</comment>
<dbReference type="GO" id="GO:0071007">
    <property type="term" value="C:U2-type catalytic step 2 spliceosome"/>
    <property type="evidence" value="ECO:0007669"/>
    <property type="project" value="TreeGrafter"/>
</dbReference>
<evidence type="ECO:0000259" key="2">
    <source>
        <dbReference type="Pfam" id="PF21369"/>
    </source>
</evidence>
<keyword evidence="1" id="KW-0694">RNA-binding</keyword>
<sequence>MATSKGANTYNRLNWEDSEFPVLCQTCLGDNPYIRMTKERFGKECKICSRPFTVFRWCPGSRMRFKKTEVCQTCSKQKNVCQTCLLDLEYGLPVQVRDYAMNMKDEIPKSEVNREYYSQNMEREVIVK</sequence>
<dbReference type="Proteomes" id="UP000827092">
    <property type="component" value="Unassembled WGS sequence"/>
</dbReference>
<gene>
    <name evidence="3" type="ORF">JTE90_013017</name>
</gene>
<proteinExistence type="predicted"/>
<evidence type="ECO:0000256" key="1">
    <source>
        <dbReference type="ARBA" id="ARBA00022884"/>
    </source>
</evidence>
<dbReference type="Pfam" id="PF21369">
    <property type="entry name" value="STL11_N"/>
    <property type="match status" value="1"/>
</dbReference>
<dbReference type="PANTHER" id="PTHR14089:SF6">
    <property type="entry name" value="PRE-MRNA-SPLICING FACTOR RBM22"/>
    <property type="match status" value="1"/>
</dbReference>
<dbReference type="InterPro" id="IPR039171">
    <property type="entry name" value="Cwc2/Slt11"/>
</dbReference>
<dbReference type="AlphaFoldDB" id="A0AAV6TJ40"/>
<protein>
    <recommendedName>
        <fullName evidence="2">STL11/RBM22-like N-terminal domain-containing protein</fullName>
    </recommendedName>
</protein>
<dbReference type="GO" id="GO:0017070">
    <property type="term" value="F:U6 snRNA binding"/>
    <property type="evidence" value="ECO:0007669"/>
    <property type="project" value="TreeGrafter"/>
</dbReference>
<feature type="domain" description="STL11/RBM22-like N-terminal" evidence="2">
    <location>
        <begin position="21"/>
        <end position="115"/>
    </location>
</feature>
<accession>A0AAV6TJ40</accession>
<keyword evidence="4" id="KW-1185">Reference proteome</keyword>
<dbReference type="GO" id="GO:0036002">
    <property type="term" value="F:pre-mRNA binding"/>
    <property type="evidence" value="ECO:0007669"/>
    <property type="project" value="TreeGrafter"/>
</dbReference>
<dbReference type="PANTHER" id="PTHR14089">
    <property type="entry name" value="PRE-MRNA-SPLICING FACTOR RBM22"/>
    <property type="match status" value="1"/>
</dbReference>
<name>A0AAV6TJ40_9ARAC</name>